<dbReference type="Proteomes" id="UP000265140">
    <property type="component" value="Chromosome 19"/>
</dbReference>
<dbReference type="PANTHER" id="PTHR14388">
    <property type="entry name" value="T CELL-SPECIFIC ADAPTER PROTEIN TSAD"/>
    <property type="match status" value="1"/>
</dbReference>
<accession>A0A3P8ZFT2</accession>
<dbReference type="SMART" id="SM00252">
    <property type="entry name" value="SH2"/>
    <property type="match status" value="1"/>
</dbReference>
<dbReference type="InterPro" id="IPR036860">
    <property type="entry name" value="SH2_dom_sf"/>
</dbReference>
<dbReference type="InterPro" id="IPR000980">
    <property type="entry name" value="SH2"/>
</dbReference>
<evidence type="ECO:0000256" key="3">
    <source>
        <dbReference type="SAM" id="MobiDB-lite"/>
    </source>
</evidence>
<evidence type="ECO:0000256" key="2">
    <source>
        <dbReference type="PROSITE-ProRule" id="PRU00191"/>
    </source>
</evidence>
<reference evidence="5" key="2">
    <citation type="submission" date="2020-02" db="EMBL/GenBank/DDBJ databases">
        <title>Esox lucius (northern pike) genome, fEsoLuc1, primary haplotype.</title>
        <authorList>
            <person name="Myers G."/>
            <person name="Karagic N."/>
            <person name="Meyer A."/>
            <person name="Pippel M."/>
            <person name="Reichard M."/>
            <person name="Winkler S."/>
            <person name="Tracey A."/>
            <person name="Sims Y."/>
            <person name="Howe K."/>
            <person name="Rhie A."/>
            <person name="Formenti G."/>
            <person name="Durbin R."/>
            <person name="Fedrigo O."/>
            <person name="Jarvis E.D."/>
        </authorList>
    </citation>
    <scope>NUCLEOTIDE SEQUENCE [LARGE SCALE GENOMIC DNA]</scope>
</reference>
<reference evidence="5" key="4">
    <citation type="submission" date="2025-09" db="UniProtKB">
        <authorList>
            <consortium name="Ensembl"/>
        </authorList>
    </citation>
    <scope>IDENTIFICATION</scope>
</reference>
<evidence type="ECO:0000259" key="4">
    <source>
        <dbReference type="PROSITE" id="PS50001"/>
    </source>
</evidence>
<feature type="region of interest" description="Disordered" evidence="3">
    <location>
        <begin position="86"/>
        <end position="120"/>
    </location>
</feature>
<dbReference type="FunFam" id="3.30.505.10:FF:000059">
    <property type="entry name" value="hematopoietic SH2 domain-containing protein"/>
    <property type="match status" value="1"/>
</dbReference>
<dbReference type="PANTHER" id="PTHR14388:SF6">
    <property type="entry name" value="SH2 DOMAIN-CONTAINING PROTEIN 7"/>
    <property type="match status" value="1"/>
</dbReference>
<evidence type="ECO:0000313" key="5">
    <source>
        <dbReference type="Ensembl" id="ENSELUP00000027550.3"/>
    </source>
</evidence>
<dbReference type="PROSITE" id="PS50001">
    <property type="entry name" value="SH2"/>
    <property type="match status" value="1"/>
</dbReference>
<evidence type="ECO:0000313" key="6">
    <source>
        <dbReference type="Proteomes" id="UP000265140"/>
    </source>
</evidence>
<evidence type="ECO:0000256" key="1">
    <source>
        <dbReference type="ARBA" id="ARBA00022999"/>
    </source>
</evidence>
<dbReference type="GeneTree" id="ENSGT00940000160977"/>
<dbReference type="GO" id="GO:0005737">
    <property type="term" value="C:cytoplasm"/>
    <property type="evidence" value="ECO:0007669"/>
    <property type="project" value="TreeGrafter"/>
</dbReference>
<feature type="region of interest" description="Disordered" evidence="3">
    <location>
        <begin position="501"/>
        <end position="523"/>
    </location>
</feature>
<dbReference type="AlphaFoldDB" id="A0A3P8ZFT2"/>
<feature type="domain" description="SH2" evidence="4">
    <location>
        <begin position="153"/>
        <end position="244"/>
    </location>
</feature>
<organism evidence="5 6">
    <name type="scientific">Esox lucius</name>
    <name type="common">Northern pike</name>
    <dbReference type="NCBI Taxonomy" id="8010"/>
    <lineage>
        <taxon>Eukaryota</taxon>
        <taxon>Metazoa</taxon>
        <taxon>Chordata</taxon>
        <taxon>Craniata</taxon>
        <taxon>Vertebrata</taxon>
        <taxon>Euteleostomi</taxon>
        <taxon>Actinopterygii</taxon>
        <taxon>Neopterygii</taxon>
        <taxon>Teleostei</taxon>
        <taxon>Protacanthopterygii</taxon>
        <taxon>Esociformes</taxon>
        <taxon>Esocidae</taxon>
        <taxon>Esox</taxon>
    </lineage>
</organism>
<dbReference type="Ensembl" id="ENSELUT00000015640.3">
    <property type="protein sequence ID" value="ENSELUP00000027550.3"/>
    <property type="gene ID" value="ENSELUG00000003831.3"/>
</dbReference>
<dbReference type="Gene3D" id="3.30.505.10">
    <property type="entry name" value="SH2 domain"/>
    <property type="match status" value="1"/>
</dbReference>
<feature type="region of interest" description="Disordered" evidence="3">
    <location>
        <begin position="581"/>
        <end position="666"/>
    </location>
</feature>
<name>A0A3P8ZFT2_ESOLU</name>
<feature type="region of interest" description="Disordered" evidence="3">
    <location>
        <begin position="404"/>
        <end position="445"/>
    </location>
</feature>
<feature type="region of interest" description="Disordered" evidence="3">
    <location>
        <begin position="279"/>
        <end position="392"/>
    </location>
</feature>
<gene>
    <name evidence="5" type="primary">LARP1B</name>
</gene>
<feature type="compositionally biased region" description="Polar residues" evidence="3">
    <location>
        <begin position="381"/>
        <end position="392"/>
    </location>
</feature>
<protein>
    <recommendedName>
        <fullName evidence="4">SH2 domain-containing protein</fullName>
    </recommendedName>
</protein>
<dbReference type="Pfam" id="PF00017">
    <property type="entry name" value="SH2"/>
    <property type="match status" value="1"/>
</dbReference>
<sequence>MCISNVYSCRLVEKTAGIFWSEMTGLGQHQPDRAAAESASSWSSRHPRTNCCLASGTRSTIHIKRTHRFRNCLLFRLKDRVRMDQRLPAVKPQSDQGTDDRLREPAQTQVTGDRLREPAQTQGIGDRLREMALKWFRETQAPLILHEGNFPSWFLGFISRRDAEETLKDKELGCFLIRLSDKAIGYILSYRGRDRCRHFVINQAESGQFIVSGDTEEHVTLTDLIEHYRTSPIQPFGEYLTCSCLESSIDNIYDIVKVNPKEKPVVSVRAVRSKWDQLSDQNQHGLRIRATTSNQDLQGDRTRMGPSDQNLQGHRTRMGPSDQDLQGHRTRMGPSDQDLQGHRTRMRPLGQDWEKPPPDLPPKNSTKPKEAPNARRRASPLKSSSLDDQQGSTQGRVLYAQLERHQSQDHQGFPRAPERKDLDQPQTPHWENTSRDKPRAPEPGTVYSELLDCRSKSLPLLDLNDSSPNCPKQTTDWATSATLRDQKCPSGTSLLDQKYNKVVSRRPSTSSHSLGYLRDSPHPSSASLYHLAGRPTDWGGPMTSFMTSPLQEADSLYAEVPHEHVLHIPLDNTYEQIPEQGMKGSARPHEQIPEQGMKGSARPHEQIPEQGMKGSARPHEQIPEQGMKGSARPHELKPELGMKRSARPHEQIPELGIKGSARPSFNNHTYESMEELKSKLSASSWGLKTDKWRWLFPERQKK</sequence>
<dbReference type="OMA" id="KSPCIRT"/>
<keyword evidence="6" id="KW-1185">Reference proteome</keyword>
<keyword evidence="1 2" id="KW-0727">SH2 domain</keyword>
<dbReference type="Bgee" id="ENSELUG00000003831">
    <property type="expression patterns" value="Expressed in head kidney and 4 other cell types or tissues"/>
</dbReference>
<dbReference type="InParanoid" id="A0A3P8ZFT2"/>
<reference evidence="5" key="3">
    <citation type="submission" date="2025-08" db="UniProtKB">
        <authorList>
            <consortium name="Ensembl"/>
        </authorList>
    </citation>
    <scope>IDENTIFICATION</scope>
</reference>
<proteinExistence type="predicted"/>
<feature type="compositionally biased region" description="Polar residues" evidence="3">
    <location>
        <begin position="279"/>
        <end position="297"/>
    </location>
</feature>
<feature type="compositionally biased region" description="Basic and acidic residues" evidence="3">
    <location>
        <begin position="632"/>
        <end position="652"/>
    </location>
</feature>
<reference evidence="6" key="1">
    <citation type="journal article" date="2014" name="PLoS ONE">
        <title>The genome and linkage map of the northern pike (Esox lucius): conserved synteny revealed between the salmonid sister group and the Neoteleostei.</title>
        <authorList>
            <person name="Rondeau E.B."/>
            <person name="Minkley D.R."/>
            <person name="Leong J.S."/>
            <person name="Messmer A.M."/>
            <person name="Jantzen J.R."/>
            <person name="von Schalburg K.R."/>
            <person name="Lemon C."/>
            <person name="Bird N.H."/>
            <person name="Koop B.F."/>
        </authorList>
    </citation>
    <scope>NUCLEOTIDE SEQUENCE</scope>
</reference>
<dbReference type="SUPFAM" id="SSF55550">
    <property type="entry name" value="SH2 domain"/>
    <property type="match status" value="1"/>
</dbReference>